<dbReference type="InterPro" id="IPR013083">
    <property type="entry name" value="Znf_RING/FYVE/PHD"/>
</dbReference>
<keyword evidence="2 4" id="KW-0863">Zinc-finger</keyword>
<organism evidence="8 9">
    <name type="scientific">Blepharisma stoltei</name>
    <dbReference type="NCBI Taxonomy" id="1481888"/>
    <lineage>
        <taxon>Eukaryota</taxon>
        <taxon>Sar</taxon>
        <taxon>Alveolata</taxon>
        <taxon>Ciliophora</taxon>
        <taxon>Postciliodesmatophora</taxon>
        <taxon>Heterotrichea</taxon>
        <taxon>Heterotrichida</taxon>
        <taxon>Blepharismidae</taxon>
        <taxon>Blepharisma</taxon>
    </lineage>
</organism>
<feature type="region of interest" description="Disordered" evidence="5">
    <location>
        <begin position="144"/>
        <end position="212"/>
    </location>
</feature>
<dbReference type="EMBL" id="CAJZBQ010000010">
    <property type="protein sequence ID" value="CAG9313162.1"/>
    <property type="molecule type" value="Genomic_DNA"/>
</dbReference>
<evidence type="ECO:0000259" key="7">
    <source>
        <dbReference type="PROSITE" id="PS50089"/>
    </source>
</evidence>
<evidence type="ECO:0000259" key="6">
    <source>
        <dbReference type="PROSITE" id="PS50016"/>
    </source>
</evidence>
<reference evidence="8" key="1">
    <citation type="submission" date="2021-09" db="EMBL/GenBank/DDBJ databases">
        <authorList>
            <consortium name="AG Swart"/>
            <person name="Singh M."/>
            <person name="Singh A."/>
            <person name="Seah K."/>
            <person name="Emmerich C."/>
        </authorList>
    </citation>
    <scope>NUCLEOTIDE SEQUENCE</scope>
    <source>
        <strain evidence="8">ATCC30299</strain>
    </source>
</reference>
<evidence type="ECO:0000256" key="4">
    <source>
        <dbReference type="PROSITE-ProRule" id="PRU00175"/>
    </source>
</evidence>
<keyword evidence="3" id="KW-0862">Zinc</keyword>
<dbReference type="PROSITE" id="PS50089">
    <property type="entry name" value="ZF_RING_2"/>
    <property type="match status" value="1"/>
</dbReference>
<keyword evidence="9" id="KW-1185">Reference proteome</keyword>
<name>A0AAU9IIZ6_9CILI</name>
<dbReference type="PROSITE" id="PS50016">
    <property type="entry name" value="ZF_PHD_2"/>
    <property type="match status" value="1"/>
</dbReference>
<dbReference type="SUPFAM" id="SSF57850">
    <property type="entry name" value="RING/U-box"/>
    <property type="match status" value="1"/>
</dbReference>
<feature type="domain" description="RING-type" evidence="7">
    <location>
        <begin position="8"/>
        <end position="47"/>
    </location>
</feature>
<dbReference type="SUPFAM" id="SSF57903">
    <property type="entry name" value="FYVE/PHD zinc finger"/>
    <property type="match status" value="1"/>
</dbReference>
<dbReference type="Pfam" id="PF13639">
    <property type="entry name" value="zf-RING_2"/>
    <property type="match status" value="1"/>
</dbReference>
<dbReference type="InterPro" id="IPR019787">
    <property type="entry name" value="Znf_PHD-finger"/>
</dbReference>
<dbReference type="Pfam" id="PF00628">
    <property type="entry name" value="PHD"/>
    <property type="match status" value="1"/>
</dbReference>
<feature type="compositionally biased region" description="Acidic residues" evidence="5">
    <location>
        <begin position="175"/>
        <end position="205"/>
    </location>
</feature>
<keyword evidence="1" id="KW-0479">Metal-binding</keyword>
<dbReference type="AlphaFoldDB" id="A0AAU9IIZ6"/>
<comment type="caution">
    <text evidence="8">The sequence shown here is derived from an EMBL/GenBank/DDBJ whole genome shotgun (WGS) entry which is preliminary data.</text>
</comment>
<dbReference type="SMART" id="SM00249">
    <property type="entry name" value="PHD"/>
    <property type="match status" value="1"/>
</dbReference>
<protein>
    <submittedName>
        <fullName evidence="8">Uncharacterized protein</fullName>
    </submittedName>
</protein>
<accession>A0AAU9IIZ6</accession>
<sequence length="363" mass="41870">MENEGGTCGICFEKVLSSGKINSCSHHFHFKCILRWSKISNHCPTCREPFREIKYYKGTKFVKKVLVRARSNADDSFSENEYSDGDYGVVCLICGINEREEELIMCDGLEGECDKVYHFSCLGLPEKPRTWLCPECQSMEEEKAGYDSGSVCSSEDFEEEPEYEESEELSSSSASEEEQVESETSESAEEYEEDLVSDPDAEYEPQSDHEEEVLKNRFIETMNSNERKKFIKEFLKPDYSGEDSQEEAWMIFGSMPKKRQRESPNHASVPRKRLRKLNTKENEVAITQPCSPELKSFVEKLVNTEMDEFLMSAKQENAINENTIKRRIIKLILDNPRLRSYTDMRTVQKMKALVKNHAVGLFS</sequence>
<dbReference type="GO" id="GO:0008270">
    <property type="term" value="F:zinc ion binding"/>
    <property type="evidence" value="ECO:0007669"/>
    <property type="project" value="UniProtKB-KW"/>
</dbReference>
<dbReference type="InterPro" id="IPR001841">
    <property type="entry name" value="Znf_RING"/>
</dbReference>
<dbReference type="InterPro" id="IPR011011">
    <property type="entry name" value="Znf_FYVE_PHD"/>
</dbReference>
<feature type="domain" description="PHD-type" evidence="6">
    <location>
        <begin position="88"/>
        <end position="139"/>
    </location>
</feature>
<evidence type="ECO:0000256" key="3">
    <source>
        <dbReference type="ARBA" id="ARBA00022833"/>
    </source>
</evidence>
<dbReference type="PANTHER" id="PTHR47177:SF3">
    <property type="entry name" value="F18C1.6 PROTEIN"/>
    <property type="match status" value="1"/>
</dbReference>
<dbReference type="InterPro" id="IPR001965">
    <property type="entry name" value="Znf_PHD"/>
</dbReference>
<feature type="compositionally biased region" description="Acidic residues" evidence="5">
    <location>
        <begin position="155"/>
        <end position="168"/>
    </location>
</feature>
<dbReference type="Proteomes" id="UP001162131">
    <property type="component" value="Unassembled WGS sequence"/>
</dbReference>
<proteinExistence type="predicted"/>
<dbReference type="PANTHER" id="PTHR47177">
    <property type="entry name" value="F18C1.6 PROTEIN"/>
    <property type="match status" value="1"/>
</dbReference>
<evidence type="ECO:0000256" key="5">
    <source>
        <dbReference type="SAM" id="MobiDB-lite"/>
    </source>
</evidence>
<dbReference type="Gene3D" id="3.30.40.10">
    <property type="entry name" value="Zinc/RING finger domain, C3HC4 (zinc finger)"/>
    <property type="match status" value="2"/>
</dbReference>
<evidence type="ECO:0000313" key="8">
    <source>
        <dbReference type="EMBL" id="CAG9313162.1"/>
    </source>
</evidence>
<dbReference type="SMART" id="SM00184">
    <property type="entry name" value="RING"/>
    <property type="match status" value="2"/>
</dbReference>
<gene>
    <name evidence="8" type="ORF">BSTOLATCC_MIC8437</name>
</gene>
<evidence type="ECO:0000256" key="2">
    <source>
        <dbReference type="ARBA" id="ARBA00022771"/>
    </source>
</evidence>
<evidence type="ECO:0000256" key="1">
    <source>
        <dbReference type="ARBA" id="ARBA00022723"/>
    </source>
</evidence>
<evidence type="ECO:0000313" key="9">
    <source>
        <dbReference type="Proteomes" id="UP001162131"/>
    </source>
</evidence>